<evidence type="ECO:0000256" key="3">
    <source>
        <dbReference type="ARBA" id="ARBA00022606"/>
    </source>
</evidence>
<evidence type="ECO:0000256" key="10">
    <source>
        <dbReference type="ARBA" id="ARBA00023180"/>
    </source>
</evidence>
<feature type="repeat" description="ANK" evidence="12">
    <location>
        <begin position="242"/>
        <end position="274"/>
    </location>
</feature>
<evidence type="ECO:0000256" key="14">
    <source>
        <dbReference type="SAM" id="Phobius"/>
    </source>
</evidence>
<evidence type="ECO:0000256" key="4">
    <source>
        <dbReference type="ARBA" id="ARBA00022692"/>
    </source>
</evidence>
<dbReference type="InterPro" id="IPR036770">
    <property type="entry name" value="Ankyrin_rpt-contain_sf"/>
</dbReference>
<evidence type="ECO:0000256" key="5">
    <source>
        <dbReference type="ARBA" id="ARBA00022737"/>
    </source>
</evidence>
<keyword evidence="2" id="KW-0813">Transport</keyword>
<dbReference type="InterPro" id="IPR005821">
    <property type="entry name" value="Ion_trans_dom"/>
</dbReference>
<evidence type="ECO:0000256" key="7">
    <source>
        <dbReference type="ARBA" id="ARBA00023043"/>
    </source>
</evidence>
<keyword evidence="13" id="KW-0175">Coiled coil</keyword>
<proteinExistence type="predicted"/>
<dbReference type="PANTHER" id="PTHR47143">
    <property type="entry name" value="TRANSIENT RECEPTOR POTENTIAL CATION CHANNEL PROTEIN PAINLESS"/>
    <property type="match status" value="1"/>
</dbReference>
<comment type="caution">
    <text evidence="16">The sequence shown here is derived from an EMBL/GenBank/DDBJ whole genome shotgun (WGS) entry which is preliminary data.</text>
</comment>
<evidence type="ECO:0000256" key="11">
    <source>
        <dbReference type="ARBA" id="ARBA00023303"/>
    </source>
</evidence>
<dbReference type="Gene3D" id="1.25.40.20">
    <property type="entry name" value="Ankyrin repeat-containing domain"/>
    <property type="match status" value="4"/>
</dbReference>
<keyword evidence="5" id="KW-0677">Repeat</keyword>
<evidence type="ECO:0000256" key="2">
    <source>
        <dbReference type="ARBA" id="ARBA00022448"/>
    </source>
</evidence>
<reference evidence="16" key="1">
    <citation type="journal article" date="2023" name="Insect Mol. Biol.">
        <title>Genome sequencing provides insights into the evolution of gene families encoding plant cell wall-degrading enzymes in longhorned beetles.</title>
        <authorList>
            <person name="Shin N.R."/>
            <person name="Okamura Y."/>
            <person name="Kirsch R."/>
            <person name="Pauchet Y."/>
        </authorList>
    </citation>
    <scope>NUCLEOTIDE SEQUENCE</scope>
    <source>
        <strain evidence="16">MMC_N1</strain>
    </source>
</reference>
<evidence type="ECO:0000256" key="13">
    <source>
        <dbReference type="SAM" id="Coils"/>
    </source>
</evidence>
<accession>A0ABQ9K5Q8</accession>
<dbReference type="PRINTS" id="PR01415">
    <property type="entry name" value="ANKYRIN"/>
</dbReference>
<feature type="repeat" description="ANK" evidence="12">
    <location>
        <begin position="309"/>
        <end position="341"/>
    </location>
</feature>
<evidence type="ECO:0000256" key="12">
    <source>
        <dbReference type="PROSITE-ProRule" id="PRU00023"/>
    </source>
</evidence>
<keyword evidence="8" id="KW-0406">Ion transport</keyword>
<keyword evidence="6 14" id="KW-1133">Transmembrane helix</keyword>
<protein>
    <recommendedName>
        <fullName evidence="15">Ion transport domain-containing protein</fullName>
    </recommendedName>
</protein>
<evidence type="ECO:0000313" key="16">
    <source>
        <dbReference type="EMBL" id="KAJ8985951.1"/>
    </source>
</evidence>
<evidence type="ECO:0000259" key="15">
    <source>
        <dbReference type="Pfam" id="PF00520"/>
    </source>
</evidence>
<evidence type="ECO:0000256" key="6">
    <source>
        <dbReference type="ARBA" id="ARBA00022989"/>
    </source>
</evidence>
<dbReference type="EMBL" id="JAPWTJ010000005">
    <property type="protein sequence ID" value="KAJ8985951.1"/>
    <property type="molecule type" value="Genomic_DNA"/>
</dbReference>
<keyword evidence="10" id="KW-0325">Glycoprotein</keyword>
<feature type="repeat" description="ANK" evidence="12">
    <location>
        <begin position="377"/>
        <end position="409"/>
    </location>
</feature>
<feature type="repeat" description="ANK" evidence="12">
    <location>
        <begin position="177"/>
        <end position="206"/>
    </location>
</feature>
<feature type="repeat" description="ANK" evidence="12">
    <location>
        <begin position="209"/>
        <end position="241"/>
    </location>
</feature>
<feature type="transmembrane region" description="Helical" evidence="14">
    <location>
        <begin position="715"/>
        <end position="737"/>
    </location>
</feature>
<keyword evidence="4 14" id="KW-0812">Transmembrane</keyword>
<sequence length="903" mass="101867">MGIRFTGASDGKISWADDMERTPKPTISLTDEPSLKWADYMELNLEDTVSISSEEETGSEYDSEQRSRTKTAHEIWNIKSLWSELLLLPDADLINDLILKDDSEGLLKLNKTTGLLISSFLGKTNILNATVKAGASVNSTDNYGRSALHLAAYTGRHECVKLLLDHGAKVDAWDDKNQVTPLHCAAAMGHLSCLKLLVKQGADINAGLCNRSPLHYAVQSSAVECVRVLLEHNASPNTPQIFSETPLHVAACLGNAEVVKLLLDYGAAVNIQSGKDRMTPLHLASEDGDAECAKLLVEAGAAVNAKNRKNQTPLHLAALSQCTETIELLLSKGADPNTPDVDGRTPLHGSIVKVSRSCECVRLLLNAGATVNKPDAFGYTPLHLAALNEFSHCVMLLINYGGDVTLRTKGGVSVLTFITRKTPDVIPKYIEKFDSCIKLNDHELGDVDCELKLDFRVLVPTLGNKETELLLNFIEVGYKNVLKHPLCETFLFLKWRKIRKFFLFSLLYHALFIFLFTVFVIGVYLKDCPSAKGPNVICWVPGHIRNVGYVLICLNTLILGKEVFQMAHSWITYIKEWENWLQWLIIISVFACVQPVPNMDVKEHVYEWQHHVAAMSIFLSWVELMMIVGRFPIFGLYIQMFTTVSVNFGKFMLAYFWLFVAFALSFGVIFANYIAFKDLKWVLLKVIIMMSGELEYEDVFFTKEYPIKYPYTAHLMYFCFVILMTIILNNLMVGLAVSDIQGLQQSAGLDRLVRQAELVAHLESMLFSKLLSFIPNKLIAFFHRKALLLKGRSQWALYIKPNDPREERIPKDLIRGIYQLVVERRERPKSKKEKKYKNYQFDVTSPALSRISSLTSGADANANRNNALKAQLDDINREFQEFSKLFRMKMEKISQVSSNQTRY</sequence>
<organism evidence="16 17">
    <name type="scientific">Molorchus minor</name>
    <dbReference type="NCBI Taxonomy" id="1323400"/>
    <lineage>
        <taxon>Eukaryota</taxon>
        <taxon>Metazoa</taxon>
        <taxon>Ecdysozoa</taxon>
        <taxon>Arthropoda</taxon>
        <taxon>Hexapoda</taxon>
        <taxon>Insecta</taxon>
        <taxon>Pterygota</taxon>
        <taxon>Neoptera</taxon>
        <taxon>Endopterygota</taxon>
        <taxon>Coleoptera</taxon>
        <taxon>Polyphaga</taxon>
        <taxon>Cucujiformia</taxon>
        <taxon>Chrysomeloidea</taxon>
        <taxon>Cerambycidae</taxon>
        <taxon>Lamiinae</taxon>
        <taxon>Monochamini</taxon>
        <taxon>Molorchus</taxon>
    </lineage>
</organism>
<feature type="transmembrane region" description="Helical" evidence="14">
    <location>
        <begin position="580"/>
        <end position="597"/>
    </location>
</feature>
<keyword evidence="11" id="KW-0407">Ion channel</keyword>
<evidence type="ECO:0000256" key="8">
    <source>
        <dbReference type="ARBA" id="ARBA00023065"/>
    </source>
</evidence>
<comment type="subcellular location">
    <subcellularLocation>
        <location evidence="1">Membrane</location>
        <topology evidence="1">Multi-pass membrane protein</topology>
    </subcellularLocation>
</comment>
<feature type="transmembrane region" description="Helical" evidence="14">
    <location>
        <begin position="652"/>
        <end position="676"/>
    </location>
</feature>
<dbReference type="SMART" id="SM00248">
    <property type="entry name" value="ANK"/>
    <property type="match status" value="8"/>
</dbReference>
<evidence type="ECO:0000256" key="1">
    <source>
        <dbReference type="ARBA" id="ARBA00004141"/>
    </source>
</evidence>
<keyword evidence="9 14" id="KW-0472">Membrane</keyword>
<evidence type="ECO:0000256" key="9">
    <source>
        <dbReference type="ARBA" id="ARBA00023136"/>
    </source>
</evidence>
<keyword evidence="3" id="KW-0716">Sensory transduction</keyword>
<feature type="transmembrane region" description="Helical" evidence="14">
    <location>
        <begin position="501"/>
        <end position="524"/>
    </location>
</feature>
<feature type="repeat" description="ANK" evidence="12">
    <location>
        <begin position="342"/>
        <end position="376"/>
    </location>
</feature>
<dbReference type="PROSITE" id="PS50088">
    <property type="entry name" value="ANK_REPEAT"/>
    <property type="match status" value="8"/>
</dbReference>
<dbReference type="InterPro" id="IPR002110">
    <property type="entry name" value="Ankyrin_rpt"/>
</dbReference>
<evidence type="ECO:0000313" key="17">
    <source>
        <dbReference type="Proteomes" id="UP001162164"/>
    </source>
</evidence>
<feature type="repeat" description="ANK" evidence="12">
    <location>
        <begin position="276"/>
        <end position="308"/>
    </location>
</feature>
<feature type="domain" description="Ion transport" evidence="15">
    <location>
        <begin position="518"/>
        <end position="746"/>
    </location>
</feature>
<dbReference type="SUPFAM" id="SSF48403">
    <property type="entry name" value="Ankyrin repeat"/>
    <property type="match status" value="1"/>
</dbReference>
<dbReference type="InterPro" id="IPR052076">
    <property type="entry name" value="TRP_cation_channel"/>
</dbReference>
<dbReference type="Pfam" id="PF12796">
    <property type="entry name" value="Ank_2"/>
    <property type="match status" value="4"/>
</dbReference>
<feature type="transmembrane region" description="Helical" evidence="14">
    <location>
        <begin position="617"/>
        <end position="640"/>
    </location>
</feature>
<name>A0ABQ9K5Q8_9CUCU</name>
<feature type="repeat" description="ANK" evidence="12">
    <location>
        <begin position="143"/>
        <end position="175"/>
    </location>
</feature>
<dbReference type="PROSITE" id="PS50297">
    <property type="entry name" value="ANK_REP_REGION"/>
    <property type="match status" value="8"/>
</dbReference>
<keyword evidence="17" id="KW-1185">Reference proteome</keyword>
<keyword evidence="7 12" id="KW-0040">ANK repeat</keyword>
<dbReference type="Proteomes" id="UP001162164">
    <property type="component" value="Unassembled WGS sequence"/>
</dbReference>
<gene>
    <name evidence="16" type="ORF">NQ317_010709</name>
</gene>
<dbReference type="PANTHER" id="PTHR47143:SF1">
    <property type="entry name" value="ION_TRANS DOMAIN-CONTAINING PROTEIN"/>
    <property type="match status" value="1"/>
</dbReference>
<dbReference type="Pfam" id="PF00520">
    <property type="entry name" value="Ion_trans"/>
    <property type="match status" value="1"/>
</dbReference>
<feature type="coiled-coil region" evidence="13">
    <location>
        <begin position="858"/>
        <end position="885"/>
    </location>
</feature>